<reference evidence="7 8" key="1">
    <citation type="submission" date="2018-06" db="EMBL/GenBank/DDBJ databases">
        <title>Paenibacillus montanisoli sp. nov., isolated from mountain area soil.</title>
        <authorList>
            <person name="Wu M."/>
        </authorList>
    </citation>
    <scope>NUCLEOTIDE SEQUENCE [LARGE SCALE GENOMIC DNA]</scope>
    <source>
        <strain evidence="7 8">RA17</strain>
    </source>
</reference>
<name>A0A328TWY5_9BACL</name>
<dbReference type="Pfam" id="PF00072">
    <property type="entry name" value="Response_reg"/>
    <property type="match status" value="1"/>
</dbReference>
<evidence type="ECO:0000256" key="1">
    <source>
        <dbReference type="ARBA" id="ARBA00023015"/>
    </source>
</evidence>
<evidence type="ECO:0000256" key="3">
    <source>
        <dbReference type="ARBA" id="ARBA00023163"/>
    </source>
</evidence>
<dbReference type="PANTHER" id="PTHR43280">
    <property type="entry name" value="ARAC-FAMILY TRANSCRIPTIONAL REGULATOR"/>
    <property type="match status" value="1"/>
</dbReference>
<keyword evidence="2" id="KW-0238">DNA-binding</keyword>
<evidence type="ECO:0000256" key="4">
    <source>
        <dbReference type="PROSITE-ProRule" id="PRU00169"/>
    </source>
</evidence>
<protein>
    <recommendedName>
        <fullName evidence="9">DNA-binding response regulator</fullName>
    </recommendedName>
</protein>
<feature type="domain" description="HTH araC/xylS-type" evidence="5">
    <location>
        <begin position="411"/>
        <end position="509"/>
    </location>
</feature>
<dbReference type="AlphaFoldDB" id="A0A328TWY5"/>
<dbReference type="Gene3D" id="3.40.50.2300">
    <property type="match status" value="1"/>
</dbReference>
<evidence type="ECO:0000259" key="5">
    <source>
        <dbReference type="PROSITE" id="PS01124"/>
    </source>
</evidence>
<dbReference type="InterPro" id="IPR011006">
    <property type="entry name" value="CheY-like_superfamily"/>
</dbReference>
<keyword evidence="1" id="KW-0805">Transcription regulation</keyword>
<dbReference type="GO" id="GO:0043565">
    <property type="term" value="F:sequence-specific DNA binding"/>
    <property type="evidence" value="ECO:0007669"/>
    <property type="project" value="InterPro"/>
</dbReference>
<dbReference type="EMBL" id="QLUW01000006">
    <property type="protein sequence ID" value="RAP73591.1"/>
    <property type="molecule type" value="Genomic_DNA"/>
</dbReference>
<organism evidence="7 8">
    <name type="scientific">Paenibacillus montanisoli</name>
    <dbReference type="NCBI Taxonomy" id="2081970"/>
    <lineage>
        <taxon>Bacteria</taxon>
        <taxon>Bacillati</taxon>
        <taxon>Bacillota</taxon>
        <taxon>Bacilli</taxon>
        <taxon>Bacillales</taxon>
        <taxon>Paenibacillaceae</taxon>
        <taxon>Paenibacillus</taxon>
    </lineage>
</organism>
<evidence type="ECO:0000259" key="6">
    <source>
        <dbReference type="PROSITE" id="PS50110"/>
    </source>
</evidence>
<dbReference type="OrthoDB" id="9794370at2"/>
<sequence>MYRILIVDDERIEREGIRQLIRRHRFPLEPVLAENGEAALAIVQEQQIDLIITDIKMPFMDGLEFSERVSSLKPDIPMIIYSAYSDFEFARRALKTNVNHYLLKPIQIPEFMTVMKQVIEACDRKREDRIKNEQLLEGYNRGLAYEREKVLMDALYGVVHQEHDADAAWLHLMLIDCGSRFFDNHHAPFTALMSGFIPYDHDYVNLNEHQSAILVKSSRMLGKEELLPLADGIVRGMDDSFAAAGAGIVVGRPVNRLDRLSDVFNEMEAAIDYKFFAEGNPVLFTGEETQEQPALDEQEVESMLKRIYGYVEGHDAHGALYGVDLLFSALRSKGKLSVIYTKFICSELVKRVYAKTDKGRADIEDISVYVDQIFRAGSLTELKALIGSIIERLLPAKDESGKDDSASKLITGIKKLIEKGYSQDLSLEAIAEQVHLTPSYLSYLFKKETGRSLVRYITHVRMEKAVELLTRTNMKIIDISESLGYSNSSYFIQIFRNHHGVSPAKYRESAS</sequence>
<proteinExistence type="predicted"/>
<dbReference type="CDD" id="cd17536">
    <property type="entry name" value="REC_YesN-like"/>
    <property type="match status" value="1"/>
</dbReference>
<dbReference type="SUPFAM" id="SSF46689">
    <property type="entry name" value="Homeodomain-like"/>
    <property type="match status" value="2"/>
</dbReference>
<feature type="domain" description="Response regulatory" evidence="6">
    <location>
        <begin position="3"/>
        <end position="119"/>
    </location>
</feature>
<keyword evidence="4" id="KW-0597">Phosphoprotein</keyword>
<dbReference type="InterPro" id="IPR009057">
    <property type="entry name" value="Homeodomain-like_sf"/>
</dbReference>
<accession>A0A328TWY5</accession>
<evidence type="ECO:0000313" key="8">
    <source>
        <dbReference type="Proteomes" id="UP000249260"/>
    </source>
</evidence>
<dbReference type="PROSITE" id="PS50110">
    <property type="entry name" value="RESPONSE_REGULATORY"/>
    <property type="match status" value="1"/>
</dbReference>
<dbReference type="Gene3D" id="1.10.10.60">
    <property type="entry name" value="Homeodomain-like"/>
    <property type="match status" value="2"/>
</dbReference>
<dbReference type="PROSITE" id="PS01124">
    <property type="entry name" value="HTH_ARAC_FAMILY_2"/>
    <property type="match status" value="1"/>
</dbReference>
<feature type="modified residue" description="4-aspartylphosphate" evidence="4">
    <location>
        <position position="54"/>
    </location>
</feature>
<dbReference type="PROSITE" id="PS00041">
    <property type="entry name" value="HTH_ARAC_FAMILY_1"/>
    <property type="match status" value="1"/>
</dbReference>
<comment type="caution">
    <text evidence="7">The sequence shown here is derived from an EMBL/GenBank/DDBJ whole genome shotgun (WGS) entry which is preliminary data.</text>
</comment>
<dbReference type="PRINTS" id="PR00032">
    <property type="entry name" value="HTHARAC"/>
</dbReference>
<dbReference type="SMART" id="SM00448">
    <property type="entry name" value="REC"/>
    <property type="match status" value="1"/>
</dbReference>
<dbReference type="Proteomes" id="UP000249260">
    <property type="component" value="Unassembled WGS sequence"/>
</dbReference>
<dbReference type="InterPro" id="IPR018060">
    <property type="entry name" value="HTH_AraC"/>
</dbReference>
<dbReference type="InterPro" id="IPR018062">
    <property type="entry name" value="HTH_AraC-typ_CS"/>
</dbReference>
<dbReference type="Pfam" id="PF12833">
    <property type="entry name" value="HTH_18"/>
    <property type="match status" value="1"/>
</dbReference>
<evidence type="ECO:0008006" key="9">
    <source>
        <dbReference type="Google" id="ProtNLM"/>
    </source>
</evidence>
<dbReference type="SUPFAM" id="SSF52172">
    <property type="entry name" value="CheY-like"/>
    <property type="match status" value="1"/>
</dbReference>
<keyword evidence="3" id="KW-0804">Transcription</keyword>
<dbReference type="SMART" id="SM00342">
    <property type="entry name" value="HTH_ARAC"/>
    <property type="match status" value="1"/>
</dbReference>
<dbReference type="InterPro" id="IPR020449">
    <property type="entry name" value="Tscrpt_reg_AraC-type_HTH"/>
</dbReference>
<dbReference type="InterPro" id="IPR001789">
    <property type="entry name" value="Sig_transdc_resp-reg_receiver"/>
</dbReference>
<dbReference type="GO" id="GO:0003700">
    <property type="term" value="F:DNA-binding transcription factor activity"/>
    <property type="evidence" value="ECO:0007669"/>
    <property type="project" value="InterPro"/>
</dbReference>
<evidence type="ECO:0000256" key="2">
    <source>
        <dbReference type="ARBA" id="ARBA00023125"/>
    </source>
</evidence>
<dbReference type="GO" id="GO:0000160">
    <property type="term" value="P:phosphorelay signal transduction system"/>
    <property type="evidence" value="ECO:0007669"/>
    <property type="project" value="InterPro"/>
</dbReference>
<keyword evidence="8" id="KW-1185">Reference proteome</keyword>
<gene>
    <name evidence="7" type="ORF">DL346_25280</name>
</gene>
<dbReference type="PANTHER" id="PTHR43280:SF2">
    <property type="entry name" value="HTH-TYPE TRANSCRIPTIONAL REGULATOR EXSA"/>
    <property type="match status" value="1"/>
</dbReference>
<evidence type="ECO:0000313" key="7">
    <source>
        <dbReference type="EMBL" id="RAP73591.1"/>
    </source>
</evidence>
<dbReference type="RefSeq" id="WP_112885174.1">
    <property type="nucleotide sequence ID" value="NZ_QLUW01000006.1"/>
</dbReference>